<gene>
    <name evidence="5" type="ordered locus">Echvi_2044</name>
</gene>
<evidence type="ECO:0000313" key="6">
    <source>
        <dbReference type="Proteomes" id="UP000010796"/>
    </source>
</evidence>
<dbReference type="AlphaFoldDB" id="L0FZV8"/>
<dbReference type="GO" id="GO:0006535">
    <property type="term" value="P:cysteine biosynthetic process from serine"/>
    <property type="evidence" value="ECO:0007669"/>
    <property type="project" value="InterPro"/>
</dbReference>
<protein>
    <recommendedName>
        <fullName evidence="4">Serine acetyltransferase</fullName>
        <ecNumber evidence="4">2.3.1.30</ecNumber>
    </recommendedName>
</protein>
<sequence length="197" mass="22082">MIKTKDDYLEYINQDASSMGINYHAVKNRVMTRFSNPRWKFILLLRKCEYHCNNKDKLFSKILFSYYYYKYKTLGLKLGFTIPVNVCSKGLSLPHYGTIIISKNAKIGENCRIHACVNIGANAGSPEAPQIGKNVYIGPGAKLFGNIYIGNHCTIGANAVVNKSFNQEHCVIGGIPAKILKEGKSDWLQDNNLNITP</sequence>
<dbReference type="Proteomes" id="UP000010796">
    <property type="component" value="Chromosome"/>
</dbReference>
<dbReference type="SUPFAM" id="SSF51161">
    <property type="entry name" value="Trimeric LpxA-like enzymes"/>
    <property type="match status" value="1"/>
</dbReference>
<dbReference type="OrthoDB" id="9812571at2"/>
<dbReference type="Gene3D" id="2.160.10.10">
    <property type="entry name" value="Hexapeptide repeat proteins"/>
    <property type="match status" value="1"/>
</dbReference>
<dbReference type="InterPro" id="IPR001451">
    <property type="entry name" value="Hexapep"/>
</dbReference>
<proteinExistence type="inferred from homology"/>
<dbReference type="InterPro" id="IPR005881">
    <property type="entry name" value="Ser_O-AcTrfase"/>
</dbReference>
<keyword evidence="6" id="KW-1185">Reference proteome</keyword>
<dbReference type="GO" id="GO:0005737">
    <property type="term" value="C:cytoplasm"/>
    <property type="evidence" value="ECO:0007669"/>
    <property type="project" value="InterPro"/>
</dbReference>
<evidence type="ECO:0000256" key="3">
    <source>
        <dbReference type="ARBA" id="ARBA00023315"/>
    </source>
</evidence>
<evidence type="ECO:0000256" key="2">
    <source>
        <dbReference type="ARBA" id="ARBA00022679"/>
    </source>
</evidence>
<evidence type="ECO:0000256" key="1">
    <source>
        <dbReference type="ARBA" id="ARBA00007274"/>
    </source>
</evidence>
<dbReference type="EMBL" id="CP003346">
    <property type="protein sequence ID" value="AGA78296.1"/>
    <property type="molecule type" value="Genomic_DNA"/>
</dbReference>
<name>L0FZV8_ECHVK</name>
<dbReference type="CDD" id="cd03354">
    <property type="entry name" value="LbH_SAT"/>
    <property type="match status" value="1"/>
</dbReference>
<dbReference type="Pfam" id="PF00132">
    <property type="entry name" value="Hexapep"/>
    <property type="match status" value="1"/>
</dbReference>
<dbReference type="PIRSF" id="PIRSF000441">
    <property type="entry name" value="CysE"/>
    <property type="match status" value="1"/>
</dbReference>
<dbReference type="HOGENOM" id="CLU_051638_11_0_10"/>
<evidence type="ECO:0000313" key="5">
    <source>
        <dbReference type="EMBL" id="AGA78296.1"/>
    </source>
</evidence>
<dbReference type="PANTHER" id="PTHR42811">
    <property type="entry name" value="SERINE ACETYLTRANSFERASE"/>
    <property type="match status" value="1"/>
</dbReference>
<organism evidence="5 6">
    <name type="scientific">Echinicola vietnamensis (strain DSM 17526 / LMG 23754 / KMM 6221)</name>
    <dbReference type="NCBI Taxonomy" id="926556"/>
    <lineage>
        <taxon>Bacteria</taxon>
        <taxon>Pseudomonadati</taxon>
        <taxon>Bacteroidota</taxon>
        <taxon>Cytophagia</taxon>
        <taxon>Cytophagales</taxon>
        <taxon>Cyclobacteriaceae</taxon>
        <taxon>Echinicola</taxon>
    </lineage>
</organism>
<keyword evidence="3 4" id="KW-0012">Acyltransferase</keyword>
<dbReference type="EC" id="2.3.1.30" evidence="4"/>
<comment type="catalytic activity">
    <reaction evidence="4">
        <text>L-serine + acetyl-CoA = O-acetyl-L-serine + CoA</text>
        <dbReference type="Rhea" id="RHEA:24560"/>
        <dbReference type="ChEBI" id="CHEBI:33384"/>
        <dbReference type="ChEBI" id="CHEBI:57287"/>
        <dbReference type="ChEBI" id="CHEBI:57288"/>
        <dbReference type="ChEBI" id="CHEBI:58340"/>
        <dbReference type="EC" id="2.3.1.30"/>
    </reaction>
</comment>
<comment type="similarity">
    <text evidence="1 4">Belongs to the transferase hexapeptide repeat family.</text>
</comment>
<dbReference type="InterPro" id="IPR011004">
    <property type="entry name" value="Trimer_LpxA-like_sf"/>
</dbReference>
<dbReference type="eggNOG" id="COG1045">
    <property type="taxonomic scope" value="Bacteria"/>
</dbReference>
<reference evidence="6" key="1">
    <citation type="submission" date="2012-02" db="EMBL/GenBank/DDBJ databases">
        <title>The complete genome of Echinicola vietnamensis DSM 17526.</title>
        <authorList>
            <person name="Lucas S."/>
            <person name="Copeland A."/>
            <person name="Lapidus A."/>
            <person name="Glavina del Rio T."/>
            <person name="Dalin E."/>
            <person name="Tice H."/>
            <person name="Bruce D."/>
            <person name="Goodwin L."/>
            <person name="Pitluck S."/>
            <person name="Peters L."/>
            <person name="Ovchinnikova G."/>
            <person name="Teshima H."/>
            <person name="Kyrpides N."/>
            <person name="Mavromatis K."/>
            <person name="Ivanova N."/>
            <person name="Brettin T."/>
            <person name="Detter J.C."/>
            <person name="Han C."/>
            <person name="Larimer F."/>
            <person name="Land M."/>
            <person name="Hauser L."/>
            <person name="Markowitz V."/>
            <person name="Cheng J.-F."/>
            <person name="Hugenholtz P."/>
            <person name="Woyke T."/>
            <person name="Wu D."/>
            <person name="Brambilla E."/>
            <person name="Klenk H.-P."/>
            <person name="Eisen J.A."/>
        </authorList>
    </citation>
    <scope>NUCLEOTIDE SEQUENCE [LARGE SCALE GENOMIC DNA]</scope>
    <source>
        <strain evidence="6">DSM 17526 / LMG 23754 / KMM 6221</strain>
    </source>
</reference>
<dbReference type="STRING" id="926556.Echvi_2044"/>
<accession>L0FZV8</accession>
<dbReference type="GO" id="GO:0009001">
    <property type="term" value="F:serine O-acetyltransferase activity"/>
    <property type="evidence" value="ECO:0007669"/>
    <property type="project" value="UniProtKB-EC"/>
</dbReference>
<dbReference type="InterPro" id="IPR045304">
    <property type="entry name" value="LbH_SAT"/>
</dbReference>
<dbReference type="KEGG" id="evi:Echvi_2044"/>
<evidence type="ECO:0000256" key="4">
    <source>
        <dbReference type="PIRNR" id="PIRNR000441"/>
    </source>
</evidence>
<dbReference type="RefSeq" id="WP_015265856.1">
    <property type="nucleotide sequence ID" value="NC_019904.1"/>
</dbReference>
<keyword evidence="2 4" id="KW-0808">Transferase</keyword>